<dbReference type="InterPro" id="IPR011109">
    <property type="entry name" value="DNA_bind_recombinase_dom"/>
</dbReference>
<reference evidence="5 6" key="1">
    <citation type="submission" date="2015-05" db="EMBL/GenBank/DDBJ databases">
        <title>Draft Genome assembly of Streptomyces showdoensis.</title>
        <authorList>
            <person name="Thapa K.K."/>
            <person name="Metsa-Ketela M."/>
        </authorList>
    </citation>
    <scope>NUCLEOTIDE SEQUENCE [LARGE SCALE GENOMIC DNA]</scope>
    <source>
        <strain evidence="5 6">ATCC 15227</strain>
    </source>
</reference>
<gene>
    <name evidence="5" type="ORF">VO63_09895</name>
</gene>
<dbReference type="OrthoDB" id="4367319at2"/>
<dbReference type="Pfam" id="PF00239">
    <property type="entry name" value="Resolvase"/>
    <property type="match status" value="1"/>
</dbReference>
<proteinExistence type="predicted"/>
<dbReference type="GO" id="GO:0000150">
    <property type="term" value="F:DNA strand exchange activity"/>
    <property type="evidence" value="ECO:0007669"/>
    <property type="project" value="InterPro"/>
</dbReference>
<evidence type="ECO:0000259" key="4">
    <source>
        <dbReference type="PROSITE" id="PS51737"/>
    </source>
</evidence>
<dbReference type="Gene3D" id="3.90.1750.20">
    <property type="entry name" value="Putative Large Serine Recombinase, Chain B, Domain 2"/>
    <property type="match status" value="1"/>
</dbReference>
<evidence type="ECO:0000313" key="5">
    <source>
        <dbReference type="EMBL" id="KKZ74016.1"/>
    </source>
</evidence>
<evidence type="ECO:0000256" key="2">
    <source>
        <dbReference type="ARBA" id="ARBA00023172"/>
    </source>
</evidence>
<dbReference type="PROSITE" id="PS51737">
    <property type="entry name" value="RECOMBINASE_DNA_BIND"/>
    <property type="match status" value="1"/>
</dbReference>
<dbReference type="Proteomes" id="UP000265325">
    <property type="component" value="Unassembled WGS sequence"/>
</dbReference>
<dbReference type="Pfam" id="PF07508">
    <property type="entry name" value="Recombinase"/>
    <property type="match status" value="1"/>
</dbReference>
<dbReference type="InterPro" id="IPR025827">
    <property type="entry name" value="Zn_ribbon_recom_dom"/>
</dbReference>
<dbReference type="Pfam" id="PF13408">
    <property type="entry name" value="Zn_ribbon_recom"/>
    <property type="match status" value="1"/>
</dbReference>
<evidence type="ECO:0000256" key="1">
    <source>
        <dbReference type="ARBA" id="ARBA00023125"/>
    </source>
</evidence>
<dbReference type="InterPro" id="IPR006119">
    <property type="entry name" value="Resolv_N"/>
</dbReference>
<dbReference type="InterPro" id="IPR050639">
    <property type="entry name" value="SSR_resolvase"/>
</dbReference>
<comment type="caution">
    <text evidence="5">The sequence shown here is derived from an EMBL/GenBank/DDBJ whole genome shotgun (WGS) entry which is preliminary data.</text>
</comment>
<dbReference type="PANTHER" id="PTHR30461:SF2">
    <property type="entry name" value="SERINE RECOMBINASE PINE-RELATED"/>
    <property type="match status" value="1"/>
</dbReference>
<dbReference type="InterPro" id="IPR036162">
    <property type="entry name" value="Resolvase-like_N_sf"/>
</dbReference>
<organism evidence="5 6">
    <name type="scientific">Streptomyces showdoensis</name>
    <dbReference type="NCBI Taxonomy" id="68268"/>
    <lineage>
        <taxon>Bacteria</taxon>
        <taxon>Bacillati</taxon>
        <taxon>Actinomycetota</taxon>
        <taxon>Actinomycetes</taxon>
        <taxon>Kitasatosporales</taxon>
        <taxon>Streptomycetaceae</taxon>
        <taxon>Streptomyces</taxon>
    </lineage>
</organism>
<evidence type="ECO:0000256" key="3">
    <source>
        <dbReference type="SAM" id="MobiDB-lite"/>
    </source>
</evidence>
<dbReference type="EMBL" id="LAQS01000012">
    <property type="protein sequence ID" value="KKZ74016.1"/>
    <property type="molecule type" value="Genomic_DNA"/>
</dbReference>
<dbReference type="GO" id="GO:0003677">
    <property type="term" value="F:DNA binding"/>
    <property type="evidence" value="ECO:0007669"/>
    <property type="project" value="UniProtKB-KW"/>
</dbReference>
<dbReference type="RefSeq" id="WP_046907382.1">
    <property type="nucleotide sequence ID" value="NZ_BAAAXG010000026.1"/>
</dbReference>
<feature type="region of interest" description="Disordered" evidence="3">
    <location>
        <begin position="555"/>
        <end position="574"/>
    </location>
</feature>
<sequence>MTTTSRSPLAGTVYETTLRGVRCVRLSVLTDETTSPERQREAGDIAAAALGIDFGEGDQLREAIDLDVSASKVSPFDRPQLGGWLAKPDEFDALVWWRFDRAIRSMADMHELAKWAREHRKLLVFAEGVGGGRIEFDFRNPLAPTGELMMMLFAFAAQVEAQSISDRVTGAMAAIRKMPLRWSGGGMPPYGYMPAPMPEEYGGVGWTLIPDPDAVRIIERIVRLLLDGLSASAIAVQLNADNVPSPRDHWSLMKNRKTGGRIGGRQSITRERFRWTGSAIRRMLLNPTLLGWKMHRGVPVRDAQGNPVMMTESPIMTREEYDRVGAILNKPRSASPVRAARVDTDALLLTVIHCASCGERMYLDKRRTHATAAPKYVCNSRTRGVQCAAPAYIRGDWTDDYVTAEFLRLVGTIQTTQVVEIPGYDPEPELLATLAEFEEHQKQQGRQKSKHAAAKWQERADALDARIADLETREKREPQRIVTRTGRTFADEWAEKNTAGRRAMLIEAGVRLDVRRGTRGGWRKLDTRRVDFSMTGELDPAAESLAVAAGDHEAYKRGHKPPAPGSSARLVESCQERVTVAA</sequence>
<feature type="domain" description="Recombinase" evidence="4">
    <location>
        <begin position="189"/>
        <end position="334"/>
    </location>
</feature>
<accession>A0A2P2GR91</accession>
<dbReference type="SMART" id="SM00857">
    <property type="entry name" value="Resolvase"/>
    <property type="match status" value="1"/>
</dbReference>
<dbReference type="InterPro" id="IPR038109">
    <property type="entry name" value="DNA_bind_recomb_sf"/>
</dbReference>
<name>A0A2P2GR91_STREW</name>
<evidence type="ECO:0000313" key="6">
    <source>
        <dbReference type="Proteomes" id="UP000265325"/>
    </source>
</evidence>
<dbReference type="AlphaFoldDB" id="A0A2P2GR91"/>
<protein>
    <submittedName>
        <fullName evidence="5">Integrase</fullName>
    </submittedName>
</protein>
<dbReference type="PANTHER" id="PTHR30461">
    <property type="entry name" value="DNA-INVERTASE FROM LAMBDOID PROPHAGE"/>
    <property type="match status" value="1"/>
</dbReference>
<keyword evidence="6" id="KW-1185">Reference proteome</keyword>
<keyword evidence="1" id="KW-0238">DNA-binding</keyword>
<dbReference type="SUPFAM" id="SSF53041">
    <property type="entry name" value="Resolvase-like"/>
    <property type="match status" value="1"/>
</dbReference>
<keyword evidence="2" id="KW-0233">DNA recombination</keyword>
<dbReference type="Gene3D" id="3.40.50.1390">
    <property type="entry name" value="Resolvase, N-terminal catalytic domain"/>
    <property type="match status" value="1"/>
</dbReference>